<dbReference type="STRING" id="69004.A0A182QC18"/>
<dbReference type="EnsemblMetazoa" id="AFAF007167-RA">
    <property type="protein sequence ID" value="AFAF007167-PA"/>
    <property type="gene ID" value="AFAF007167"/>
</dbReference>
<comment type="similarity">
    <text evidence="2">Belongs to the MAD2 family.</text>
</comment>
<feature type="domain" description="HORMA" evidence="7">
    <location>
        <begin position="31"/>
        <end position="220"/>
    </location>
</feature>
<evidence type="ECO:0000313" key="8">
    <source>
        <dbReference type="EnsemblMetazoa" id="AFAF007167-PA"/>
    </source>
</evidence>
<dbReference type="InterPro" id="IPR036570">
    <property type="entry name" value="HORMA_dom_sf"/>
</dbReference>
<keyword evidence="5" id="KW-0539">Nucleus</keyword>
<reference evidence="9" key="1">
    <citation type="submission" date="2014-01" db="EMBL/GenBank/DDBJ databases">
        <title>The Genome Sequence of Anopheles farauti FAR1 (V2).</title>
        <authorList>
            <consortium name="The Broad Institute Genomics Platform"/>
            <person name="Neafsey D.E."/>
            <person name="Besansky N."/>
            <person name="Howell P."/>
            <person name="Walton C."/>
            <person name="Young S.K."/>
            <person name="Zeng Q."/>
            <person name="Gargeya S."/>
            <person name="Fitzgerald M."/>
            <person name="Haas B."/>
            <person name="Abouelleil A."/>
            <person name="Allen A.W."/>
            <person name="Alvarado L."/>
            <person name="Arachchi H.M."/>
            <person name="Berlin A.M."/>
            <person name="Chapman S.B."/>
            <person name="Gainer-Dewar J."/>
            <person name="Goldberg J."/>
            <person name="Griggs A."/>
            <person name="Gujja S."/>
            <person name="Hansen M."/>
            <person name="Howarth C."/>
            <person name="Imamovic A."/>
            <person name="Ireland A."/>
            <person name="Larimer J."/>
            <person name="McCowan C."/>
            <person name="Murphy C."/>
            <person name="Pearson M."/>
            <person name="Poon T.W."/>
            <person name="Priest M."/>
            <person name="Roberts A."/>
            <person name="Saif S."/>
            <person name="Shea T."/>
            <person name="Sisk P."/>
            <person name="Sykes S."/>
            <person name="Wortman J."/>
            <person name="Nusbaum C."/>
            <person name="Birren B."/>
        </authorList>
    </citation>
    <scope>NUCLEOTIDE SEQUENCE [LARGE SCALE GENOMIC DNA]</scope>
    <source>
        <strain evidence="9">FAR1</strain>
    </source>
</reference>
<evidence type="ECO:0000256" key="2">
    <source>
        <dbReference type="ARBA" id="ARBA00010348"/>
    </source>
</evidence>
<dbReference type="EMBL" id="AXCN02001521">
    <property type="status" value="NOT_ANNOTATED_CDS"/>
    <property type="molecule type" value="Genomic_DNA"/>
</dbReference>
<protein>
    <recommendedName>
        <fullName evidence="7">HORMA domain-containing protein</fullName>
    </recommendedName>
</protein>
<dbReference type="GO" id="GO:0007094">
    <property type="term" value="P:mitotic spindle assembly checkpoint signaling"/>
    <property type="evidence" value="ECO:0007669"/>
    <property type="project" value="TreeGrafter"/>
</dbReference>
<keyword evidence="4" id="KW-0498">Mitosis</keyword>
<dbReference type="GO" id="GO:0000776">
    <property type="term" value="C:kinetochore"/>
    <property type="evidence" value="ECO:0007669"/>
    <property type="project" value="TreeGrafter"/>
</dbReference>
<proteinExistence type="inferred from homology"/>
<sequence>MPKLFLLVYSFSRSSATMSNSQEIANSITLKGSAKIIHDYMLYSVNSILFQRGIYPAGQFRPEEYNNVPVMVLQNRNVAPFITKTMEQVEKWIKEQKVEKVTLMIYSLETKEAIERWDFNIEAEYDDASNATSYKLISKIQAEIRAVMRQILSTISFLPCIEQVCTFDLIIQLNNNANVNEEQIMSEFQRENKENIEVKDAQTMSLKIFSTGVNNVGTQVYYKVTQ</sequence>
<dbReference type="InterPro" id="IPR003511">
    <property type="entry name" value="HORMA_dom"/>
</dbReference>
<dbReference type="Pfam" id="PF02301">
    <property type="entry name" value="HORMA"/>
    <property type="match status" value="1"/>
</dbReference>
<comment type="subcellular location">
    <subcellularLocation>
        <location evidence="1">Nucleus</location>
    </subcellularLocation>
</comment>
<name>A0A182QC18_9DIPT</name>
<dbReference type="PANTHER" id="PTHR11842">
    <property type="entry name" value="MITOTIC SPINDLE ASSEMBLY CHECKPOINT PROTEIN MAD2"/>
    <property type="match status" value="1"/>
</dbReference>
<dbReference type="PROSITE" id="PS50815">
    <property type="entry name" value="HORMA"/>
    <property type="match status" value="1"/>
</dbReference>
<dbReference type="GO" id="GO:0005654">
    <property type="term" value="C:nucleoplasm"/>
    <property type="evidence" value="ECO:0007669"/>
    <property type="project" value="TreeGrafter"/>
</dbReference>
<keyword evidence="6" id="KW-0131">Cell cycle</keyword>
<evidence type="ECO:0000256" key="5">
    <source>
        <dbReference type="ARBA" id="ARBA00023242"/>
    </source>
</evidence>
<keyword evidence="3" id="KW-0132">Cell division</keyword>
<reference evidence="8" key="2">
    <citation type="submission" date="2020-05" db="UniProtKB">
        <authorList>
            <consortium name="EnsemblMetazoa"/>
        </authorList>
    </citation>
    <scope>IDENTIFICATION</scope>
    <source>
        <strain evidence="8">FAR1</strain>
    </source>
</reference>
<evidence type="ECO:0000256" key="1">
    <source>
        <dbReference type="ARBA" id="ARBA00004123"/>
    </source>
</evidence>
<dbReference type="SUPFAM" id="SSF56019">
    <property type="entry name" value="The spindle assembly checkpoint protein mad2"/>
    <property type="match status" value="1"/>
</dbReference>
<evidence type="ECO:0000256" key="3">
    <source>
        <dbReference type="ARBA" id="ARBA00022618"/>
    </source>
</evidence>
<dbReference type="GO" id="GO:0005737">
    <property type="term" value="C:cytoplasm"/>
    <property type="evidence" value="ECO:0007669"/>
    <property type="project" value="TreeGrafter"/>
</dbReference>
<dbReference type="Gene3D" id="3.30.900.10">
    <property type="entry name" value="HORMA domain"/>
    <property type="match status" value="1"/>
</dbReference>
<evidence type="ECO:0000259" key="7">
    <source>
        <dbReference type="PROSITE" id="PS50815"/>
    </source>
</evidence>
<dbReference type="AlphaFoldDB" id="A0A182QC18"/>
<keyword evidence="9" id="KW-1185">Reference proteome</keyword>
<evidence type="ECO:0000256" key="4">
    <source>
        <dbReference type="ARBA" id="ARBA00022776"/>
    </source>
</evidence>
<dbReference type="Proteomes" id="UP000075886">
    <property type="component" value="Unassembled WGS sequence"/>
</dbReference>
<organism evidence="8 9">
    <name type="scientific">Anopheles farauti</name>
    <dbReference type="NCBI Taxonomy" id="69004"/>
    <lineage>
        <taxon>Eukaryota</taxon>
        <taxon>Metazoa</taxon>
        <taxon>Ecdysozoa</taxon>
        <taxon>Arthropoda</taxon>
        <taxon>Hexapoda</taxon>
        <taxon>Insecta</taxon>
        <taxon>Pterygota</taxon>
        <taxon>Neoptera</taxon>
        <taxon>Endopterygota</taxon>
        <taxon>Diptera</taxon>
        <taxon>Nematocera</taxon>
        <taxon>Culicoidea</taxon>
        <taxon>Culicidae</taxon>
        <taxon>Anophelinae</taxon>
        <taxon>Anopheles</taxon>
    </lineage>
</organism>
<dbReference type="PANTHER" id="PTHR11842:SF11">
    <property type="entry name" value="MITOTIC SPINDLE ASSEMBLY CHECKPOINT PROTEIN MAD2A"/>
    <property type="match status" value="1"/>
</dbReference>
<dbReference type="InterPro" id="IPR045091">
    <property type="entry name" value="Mad2-like"/>
</dbReference>
<evidence type="ECO:0000313" key="9">
    <source>
        <dbReference type="Proteomes" id="UP000075886"/>
    </source>
</evidence>
<accession>A0A182QC18</accession>
<evidence type="ECO:0000256" key="6">
    <source>
        <dbReference type="ARBA" id="ARBA00023306"/>
    </source>
</evidence>
<dbReference type="VEuPathDB" id="VectorBase:AFAF007167"/>
<dbReference type="GO" id="GO:0051301">
    <property type="term" value="P:cell division"/>
    <property type="evidence" value="ECO:0007669"/>
    <property type="project" value="UniProtKB-KW"/>
</dbReference>